<evidence type="ECO:0000313" key="2">
    <source>
        <dbReference type="Proteomes" id="UP000658514"/>
    </source>
</evidence>
<keyword evidence="2" id="KW-1185">Reference proteome</keyword>
<accession>A0ABR8AMN2</accession>
<name>A0ABR8AMN2_9CYAN</name>
<dbReference type="EMBL" id="JACJQH010000116">
    <property type="protein sequence ID" value="MBD2200805.1"/>
    <property type="molecule type" value="Genomic_DNA"/>
</dbReference>
<organism evidence="1 2">
    <name type="scientific">Calothrix parietina FACHB-288</name>
    <dbReference type="NCBI Taxonomy" id="2692896"/>
    <lineage>
        <taxon>Bacteria</taxon>
        <taxon>Bacillati</taxon>
        <taxon>Cyanobacteriota</taxon>
        <taxon>Cyanophyceae</taxon>
        <taxon>Nostocales</taxon>
        <taxon>Calotrichaceae</taxon>
        <taxon>Calothrix</taxon>
    </lineage>
</organism>
<gene>
    <name evidence="1" type="ORF">H6G24_36100</name>
</gene>
<reference evidence="1 2" key="1">
    <citation type="journal article" date="2020" name="ISME J.">
        <title>Comparative genomics reveals insights into cyanobacterial evolution and habitat adaptation.</title>
        <authorList>
            <person name="Chen M.Y."/>
            <person name="Teng W.K."/>
            <person name="Zhao L."/>
            <person name="Hu C.X."/>
            <person name="Zhou Y.K."/>
            <person name="Han B.P."/>
            <person name="Song L.R."/>
            <person name="Shu W.S."/>
        </authorList>
    </citation>
    <scope>NUCLEOTIDE SEQUENCE [LARGE SCALE GENOMIC DNA]</scope>
    <source>
        <strain evidence="1 2">FACHB-288</strain>
    </source>
</reference>
<dbReference type="Proteomes" id="UP000658514">
    <property type="component" value="Unassembled WGS sequence"/>
</dbReference>
<proteinExistence type="predicted"/>
<evidence type="ECO:0000313" key="1">
    <source>
        <dbReference type="EMBL" id="MBD2200805.1"/>
    </source>
</evidence>
<comment type="caution">
    <text evidence="1">The sequence shown here is derived from an EMBL/GenBank/DDBJ whole genome shotgun (WGS) entry which is preliminary data.</text>
</comment>
<sequence>MNSGLTYEQEIFVQDSIPVRLGKLATNLARINQLFSESTHEDVVKSLIRETMYFLEWIAPDIDIDNAFELANLGRFLTRWLFNWEQAWNDTDAKNQIIQELGIWSDSVLQMSKLPAVQQS</sequence>
<protein>
    <submittedName>
        <fullName evidence="1">Uncharacterized protein</fullName>
    </submittedName>
</protein>